<name>A0AAW0GGS4_9APHY</name>
<dbReference type="Proteomes" id="UP001385951">
    <property type="component" value="Unassembled WGS sequence"/>
</dbReference>
<reference evidence="3 4" key="1">
    <citation type="submission" date="2022-09" db="EMBL/GenBank/DDBJ databases">
        <authorList>
            <person name="Palmer J.M."/>
        </authorList>
    </citation>
    <scope>NUCLEOTIDE SEQUENCE [LARGE SCALE GENOMIC DNA]</scope>
    <source>
        <strain evidence="3 4">DSM 7382</strain>
    </source>
</reference>
<evidence type="ECO:0000313" key="3">
    <source>
        <dbReference type="EMBL" id="KAK7690929.1"/>
    </source>
</evidence>
<keyword evidence="2" id="KW-1133">Transmembrane helix</keyword>
<accession>A0AAW0GGS4</accession>
<evidence type="ECO:0000256" key="1">
    <source>
        <dbReference type="SAM" id="MobiDB-lite"/>
    </source>
</evidence>
<keyword evidence="4" id="KW-1185">Reference proteome</keyword>
<evidence type="ECO:0008006" key="5">
    <source>
        <dbReference type="Google" id="ProtNLM"/>
    </source>
</evidence>
<evidence type="ECO:0000313" key="4">
    <source>
        <dbReference type="Proteomes" id="UP001385951"/>
    </source>
</evidence>
<proteinExistence type="predicted"/>
<comment type="caution">
    <text evidence="3">The sequence shown here is derived from an EMBL/GenBank/DDBJ whole genome shotgun (WGS) entry which is preliminary data.</text>
</comment>
<organism evidence="3 4">
    <name type="scientific">Cerrena zonata</name>
    <dbReference type="NCBI Taxonomy" id="2478898"/>
    <lineage>
        <taxon>Eukaryota</taxon>
        <taxon>Fungi</taxon>
        <taxon>Dikarya</taxon>
        <taxon>Basidiomycota</taxon>
        <taxon>Agaricomycotina</taxon>
        <taxon>Agaricomycetes</taxon>
        <taxon>Polyporales</taxon>
        <taxon>Cerrenaceae</taxon>
        <taxon>Cerrena</taxon>
    </lineage>
</organism>
<feature type="transmembrane region" description="Helical" evidence="2">
    <location>
        <begin position="262"/>
        <end position="282"/>
    </location>
</feature>
<dbReference type="AlphaFoldDB" id="A0AAW0GGS4"/>
<feature type="compositionally biased region" description="Basic and acidic residues" evidence="1">
    <location>
        <begin position="303"/>
        <end position="317"/>
    </location>
</feature>
<keyword evidence="2" id="KW-0812">Transmembrane</keyword>
<evidence type="ECO:0000256" key="2">
    <source>
        <dbReference type="SAM" id="Phobius"/>
    </source>
</evidence>
<keyword evidence="2" id="KW-0472">Membrane</keyword>
<gene>
    <name evidence="3" type="ORF">QCA50_006032</name>
</gene>
<protein>
    <recommendedName>
        <fullName evidence="5">Peptidase S33 tripeptidyl aminopeptidase-like C-terminal domain-containing protein</fullName>
    </recommendedName>
</protein>
<sequence length="317" mass="35895">MQTFESECRADRCFLANRDADSEDILGYFYRTLGAIRRILMDTNAFGTITDKDPNSPVRDLLEIVLDKVSPEYDVDIEEEMMEIISTTIHYYVEDSNEPITTAATFCGDRVDEDPESIVRARQFINEELPERSRYDPLLGVLRLPLQYFCHAWAERAVERYLGPWDRKPANGALILANTINPINDPSDATSLARMMDRDTVFVQQPGLGHAIDPLYNSDTLDKIRDYLSGEIIVNVDDINTAPSKSVLAGDLSLLLTHYISYVTYLDMITVVAVTLMVVAYYKLWKRPSPVSSDTISEVDSEADQKASTKFEDETHP</sequence>
<feature type="region of interest" description="Disordered" evidence="1">
    <location>
        <begin position="290"/>
        <end position="317"/>
    </location>
</feature>
<dbReference type="EMBL" id="JASBNA010000006">
    <property type="protein sequence ID" value="KAK7690929.1"/>
    <property type="molecule type" value="Genomic_DNA"/>
</dbReference>